<keyword evidence="3" id="KW-0808">Transferase</keyword>
<dbReference type="SUPFAM" id="SSF56112">
    <property type="entry name" value="Protein kinase-like (PK-like)"/>
    <property type="match status" value="1"/>
</dbReference>
<dbReference type="PANTHER" id="PTHR21064">
    <property type="entry name" value="AMINOGLYCOSIDE PHOSPHOTRANSFERASE DOMAIN-CONTAINING PROTEIN-RELATED"/>
    <property type="match status" value="1"/>
</dbReference>
<comment type="caution">
    <text evidence="3">The sequence shown here is derived from an EMBL/GenBank/DDBJ whole genome shotgun (WGS) entry which is preliminary data.</text>
</comment>
<accession>A0A7Y9DPT8</accession>
<name>A0A7Y9DPT8_9ACTN</name>
<organism evidence="3 4">
    <name type="scientific">Kineococcus aurantiacus</name>
    <dbReference type="NCBI Taxonomy" id="37633"/>
    <lineage>
        <taxon>Bacteria</taxon>
        <taxon>Bacillati</taxon>
        <taxon>Actinomycetota</taxon>
        <taxon>Actinomycetes</taxon>
        <taxon>Kineosporiales</taxon>
        <taxon>Kineosporiaceae</taxon>
        <taxon>Kineococcus</taxon>
    </lineage>
</organism>
<keyword evidence="3" id="KW-0418">Kinase</keyword>
<dbReference type="RefSeq" id="WP_179754621.1">
    <property type="nucleotide sequence ID" value="NZ_BAAAGN010000039.1"/>
</dbReference>
<sequence length="358" mass="38584">MTAPTAAPASAPPFAQFGALRRGDPAPGWLHRTVVDAWGLPATTSLTLIAVSENATFRVATGGSPVGVLRVHRPGYVADAAQIEAELHWVRAIAEDTEVRVPEVLPVRDGSLVHSFTDDAGSAWFAVQFGFVDGEVLEDVLAVGGVDLDVVRTRYAEIGATTAALHDHVAAWTPPQGFTRFGWDLDDALGAGSRWGDWRGAALSPEQRDVCERGELAARDVLATATPTGLVHADLRPSNLMVDRAGRLTVIDFDDCGEARLLWDFAAALSFIEHEEFTPALASAWLAGYRTVRPLSEEDLEVAAALSVVRRLQMLGWTTTHRQDALPPAVWAAQVPGTARVVGDYLNRPLWLFEDRAG</sequence>
<evidence type="ECO:0000256" key="1">
    <source>
        <dbReference type="ARBA" id="ARBA00038240"/>
    </source>
</evidence>
<protein>
    <submittedName>
        <fullName evidence="3">Ser/Thr protein kinase RdoA (MazF antagonist)</fullName>
    </submittedName>
</protein>
<evidence type="ECO:0000313" key="3">
    <source>
        <dbReference type="EMBL" id="NYD24316.1"/>
    </source>
</evidence>
<dbReference type="InterPro" id="IPR050249">
    <property type="entry name" value="Pseudomonas-type_ThrB"/>
</dbReference>
<dbReference type="PANTHER" id="PTHR21064:SF6">
    <property type="entry name" value="AMINOGLYCOSIDE PHOSPHOTRANSFERASE DOMAIN-CONTAINING PROTEIN"/>
    <property type="match status" value="1"/>
</dbReference>
<reference evidence="3 4" key="1">
    <citation type="submission" date="2020-07" db="EMBL/GenBank/DDBJ databases">
        <title>Sequencing the genomes of 1000 actinobacteria strains.</title>
        <authorList>
            <person name="Klenk H.-P."/>
        </authorList>
    </citation>
    <scope>NUCLEOTIDE SEQUENCE [LARGE SCALE GENOMIC DNA]</scope>
    <source>
        <strain evidence="3 4">DSM 7487</strain>
    </source>
</reference>
<dbReference type="EMBL" id="JACCBB010000001">
    <property type="protein sequence ID" value="NYD24316.1"/>
    <property type="molecule type" value="Genomic_DNA"/>
</dbReference>
<dbReference type="GO" id="GO:0009088">
    <property type="term" value="P:threonine biosynthetic process"/>
    <property type="evidence" value="ECO:0007669"/>
    <property type="project" value="TreeGrafter"/>
</dbReference>
<dbReference type="GO" id="GO:0004413">
    <property type="term" value="F:homoserine kinase activity"/>
    <property type="evidence" value="ECO:0007669"/>
    <property type="project" value="TreeGrafter"/>
</dbReference>
<dbReference type="Pfam" id="PF01636">
    <property type="entry name" value="APH"/>
    <property type="match status" value="1"/>
</dbReference>
<dbReference type="InterPro" id="IPR002575">
    <property type="entry name" value="Aminoglycoside_PTrfase"/>
</dbReference>
<gene>
    <name evidence="3" type="ORF">BJ968_003856</name>
</gene>
<proteinExistence type="inferred from homology"/>
<evidence type="ECO:0000259" key="2">
    <source>
        <dbReference type="Pfam" id="PF01636"/>
    </source>
</evidence>
<dbReference type="AlphaFoldDB" id="A0A7Y9DPT8"/>
<dbReference type="Proteomes" id="UP000521922">
    <property type="component" value="Unassembled WGS sequence"/>
</dbReference>
<evidence type="ECO:0000313" key="4">
    <source>
        <dbReference type="Proteomes" id="UP000521922"/>
    </source>
</evidence>
<dbReference type="Gene3D" id="3.90.1200.10">
    <property type="match status" value="1"/>
</dbReference>
<feature type="domain" description="Aminoglycoside phosphotransferase" evidence="2">
    <location>
        <begin position="52"/>
        <end position="294"/>
    </location>
</feature>
<comment type="similarity">
    <text evidence="1">Belongs to the pseudomonas-type ThrB family.</text>
</comment>
<dbReference type="InterPro" id="IPR011009">
    <property type="entry name" value="Kinase-like_dom_sf"/>
</dbReference>
<keyword evidence="4" id="KW-1185">Reference proteome</keyword>